<feature type="coiled-coil region" evidence="1">
    <location>
        <begin position="463"/>
        <end position="518"/>
    </location>
</feature>
<dbReference type="InterPro" id="IPR040262">
    <property type="entry name" value="At4g38062-like"/>
</dbReference>
<name>A0AAD3SSL1_NEPGR</name>
<dbReference type="Proteomes" id="UP001279734">
    <property type="component" value="Unassembled WGS sequence"/>
</dbReference>
<dbReference type="EMBL" id="BSYO01000016">
    <property type="protein sequence ID" value="GMH16402.1"/>
    <property type="molecule type" value="Genomic_DNA"/>
</dbReference>
<accession>A0AAD3SSL1</accession>
<dbReference type="PANTHER" id="PTHR45287">
    <property type="entry name" value="OS03G0691500 PROTEIN"/>
    <property type="match status" value="1"/>
</dbReference>
<comment type="caution">
    <text evidence="2">The sequence shown here is derived from an EMBL/GenBank/DDBJ whole genome shotgun (WGS) entry which is preliminary data.</text>
</comment>
<feature type="coiled-coil region" evidence="1">
    <location>
        <begin position="603"/>
        <end position="695"/>
    </location>
</feature>
<feature type="coiled-coil region" evidence="1">
    <location>
        <begin position="69"/>
        <end position="96"/>
    </location>
</feature>
<reference evidence="2" key="1">
    <citation type="submission" date="2023-05" db="EMBL/GenBank/DDBJ databases">
        <title>Nepenthes gracilis genome sequencing.</title>
        <authorList>
            <person name="Fukushima K."/>
        </authorList>
    </citation>
    <scope>NUCLEOTIDE SEQUENCE</scope>
    <source>
        <strain evidence="2">SING2019-196</strain>
    </source>
</reference>
<keyword evidence="3" id="KW-1185">Reference proteome</keyword>
<gene>
    <name evidence="2" type="ORF">Nepgr_018243</name>
</gene>
<keyword evidence="1" id="KW-0175">Coiled coil</keyword>
<evidence type="ECO:0000313" key="2">
    <source>
        <dbReference type="EMBL" id="GMH16402.1"/>
    </source>
</evidence>
<evidence type="ECO:0000256" key="1">
    <source>
        <dbReference type="SAM" id="Coils"/>
    </source>
</evidence>
<evidence type="ECO:0000313" key="3">
    <source>
        <dbReference type="Proteomes" id="UP001279734"/>
    </source>
</evidence>
<feature type="coiled-coil region" evidence="1">
    <location>
        <begin position="152"/>
        <end position="179"/>
    </location>
</feature>
<feature type="coiled-coil region" evidence="1">
    <location>
        <begin position="774"/>
        <end position="812"/>
    </location>
</feature>
<feature type="coiled-coil region" evidence="1">
    <location>
        <begin position="9"/>
        <end position="43"/>
    </location>
</feature>
<dbReference type="AlphaFoldDB" id="A0AAD3SSL1"/>
<dbReference type="PANTHER" id="PTHR45287:SF4">
    <property type="entry name" value="OS03G0691500 PROTEIN"/>
    <property type="match status" value="1"/>
</dbReference>
<sequence length="897" mass="104491">MHDDELAKIQEATLQIEKQACKLNAKSEEIAETRQLYEDVKARLHEKESILHHVSSANEKLQIDCGEKVEKLEVENRKLVSALDELTTRTAELERKFCACNVKIEVLENLLSDLLRKGLEKGQKAQATKALRQKDDDTLRLEEQSTKIQEELKWKTQQFEQLRDAHKQLQDQFQSSKEEWTNEKSALLGEMYSLQTSLDTQSRTNESLHVQLKMCNQDMTHEESRRKALELQLLESKQCFENVLADLLEAKTKIETLAVKREEEIEAWKSSQGMRETLLKTEYRIAHLEKENQEILLSVKELQEAQIYKRRPDPLLTKLRKELKDLEQVHSSCAVILKEREAEWTTKMEEATGAMNNNEADSKRQNEKTHHLKMQLDSCYSSMEILGEEILILFMYLKPEFSEAYSKVLNLESQIGACNIERREKMTLASEQLEMEHSSPVKAQIDREAHEEIASPAQKLESFKLLEENSTVLEKELEKHKEMLEESLDIQLRSEEQVMLMEAALKNASDALEKSNSELAIRICEASQTEAELQMWKSKAESMNTCFEQNQEICNRMETYLLAQAEIEQYLNKESENLLFRLEDQDQALNCLQQQIILLDQTLVNKEEYIEAMKSDAREARKKEEHYEQIIEERNIFIKNIQKEIACLEQEFMRRQSAAVNLARFEAEKTFEQEKEKLQINAAEKDKRIEGLQILALSLEQKFADAVFYSFSEIVEKLVEVDVFKEALEKSEYQMNLEIQEKNRIICHLQKEVADLHDKLMLQAESFFHSKQAAKKQELLLENKQKEMETLKDKYENEHAKLKKLVTELEFTKDSMLENINVLHSERENLLVYVEGICEQIGDFCVEDKKLVSIFGQMSRNCEGDDGFARENGDVTCMRKDVKGSIDGRSPLQELNN</sequence>
<protein>
    <submittedName>
        <fullName evidence="2">Uncharacterized protein</fullName>
    </submittedName>
</protein>
<organism evidence="2 3">
    <name type="scientific">Nepenthes gracilis</name>
    <name type="common">Slender pitcher plant</name>
    <dbReference type="NCBI Taxonomy" id="150966"/>
    <lineage>
        <taxon>Eukaryota</taxon>
        <taxon>Viridiplantae</taxon>
        <taxon>Streptophyta</taxon>
        <taxon>Embryophyta</taxon>
        <taxon>Tracheophyta</taxon>
        <taxon>Spermatophyta</taxon>
        <taxon>Magnoliopsida</taxon>
        <taxon>eudicotyledons</taxon>
        <taxon>Gunneridae</taxon>
        <taxon>Pentapetalae</taxon>
        <taxon>Caryophyllales</taxon>
        <taxon>Nepenthaceae</taxon>
        <taxon>Nepenthes</taxon>
    </lineage>
</organism>
<proteinExistence type="predicted"/>